<sequence length="132" mass="14905">MEYTLRIRRPLVSTLVDLVSTHCPKTAHKHCVDTSKGSEQGEALAPRPAEEKQDKEPTFPSIEEEGDQAPVAIKKAPPSTSRSDQGIATTSVSHYQFIPSEFLSALRFWVRRRHHQRRNQNSDIHHVAISVL</sequence>
<dbReference type="Proteomes" id="UP000652761">
    <property type="component" value="Unassembled WGS sequence"/>
</dbReference>
<feature type="compositionally biased region" description="Polar residues" evidence="1">
    <location>
        <begin position="78"/>
        <end position="87"/>
    </location>
</feature>
<comment type="caution">
    <text evidence="2">The sequence shown here is derived from an EMBL/GenBank/DDBJ whole genome shotgun (WGS) entry which is preliminary data.</text>
</comment>
<feature type="compositionally biased region" description="Basic and acidic residues" evidence="1">
    <location>
        <begin position="48"/>
        <end position="57"/>
    </location>
</feature>
<evidence type="ECO:0000313" key="3">
    <source>
        <dbReference type="Proteomes" id="UP000652761"/>
    </source>
</evidence>
<feature type="region of interest" description="Disordered" evidence="1">
    <location>
        <begin position="27"/>
        <end position="87"/>
    </location>
</feature>
<dbReference type="EMBL" id="NMUH01000589">
    <property type="protein sequence ID" value="MQL81817.1"/>
    <property type="molecule type" value="Genomic_DNA"/>
</dbReference>
<name>A0A843UHT0_COLES</name>
<proteinExistence type="predicted"/>
<dbReference type="AlphaFoldDB" id="A0A843UHT0"/>
<gene>
    <name evidence="2" type="ORF">Taro_014272</name>
</gene>
<protein>
    <submittedName>
        <fullName evidence="2">Uncharacterized protein</fullName>
    </submittedName>
</protein>
<keyword evidence="3" id="KW-1185">Reference proteome</keyword>
<organism evidence="2 3">
    <name type="scientific">Colocasia esculenta</name>
    <name type="common">Wild taro</name>
    <name type="synonym">Arum esculentum</name>
    <dbReference type="NCBI Taxonomy" id="4460"/>
    <lineage>
        <taxon>Eukaryota</taxon>
        <taxon>Viridiplantae</taxon>
        <taxon>Streptophyta</taxon>
        <taxon>Embryophyta</taxon>
        <taxon>Tracheophyta</taxon>
        <taxon>Spermatophyta</taxon>
        <taxon>Magnoliopsida</taxon>
        <taxon>Liliopsida</taxon>
        <taxon>Araceae</taxon>
        <taxon>Aroideae</taxon>
        <taxon>Colocasieae</taxon>
        <taxon>Colocasia</taxon>
    </lineage>
</organism>
<evidence type="ECO:0000313" key="2">
    <source>
        <dbReference type="EMBL" id="MQL81817.1"/>
    </source>
</evidence>
<reference evidence="2" key="1">
    <citation type="submission" date="2017-07" db="EMBL/GenBank/DDBJ databases">
        <title>Taro Niue Genome Assembly and Annotation.</title>
        <authorList>
            <person name="Atibalentja N."/>
            <person name="Keating K."/>
            <person name="Fields C.J."/>
        </authorList>
    </citation>
    <scope>NUCLEOTIDE SEQUENCE</scope>
    <source>
        <strain evidence="2">Niue_2</strain>
        <tissue evidence="2">Leaf</tissue>
    </source>
</reference>
<accession>A0A843UHT0</accession>
<evidence type="ECO:0000256" key="1">
    <source>
        <dbReference type="SAM" id="MobiDB-lite"/>
    </source>
</evidence>